<keyword evidence="3 5" id="KW-0067">ATP-binding</keyword>
<dbReference type="GO" id="GO:0005524">
    <property type="term" value="F:ATP binding"/>
    <property type="evidence" value="ECO:0007669"/>
    <property type="project" value="UniProtKB-KW"/>
</dbReference>
<dbReference type="PROSITE" id="PS00211">
    <property type="entry name" value="ABC_TRANSPORTER_1"/>
    <property type="match status" value="1"/>
</dbReference>
<dbReference type="InterPro" id="IPR003439">
    <property type="entry name" value="ABC_transporter-like_ATP-bd"/>
</dbReference>
<name>A0A7U3YIZ6_DESPD</name>
<evidence type="ECO:0000256" key="2">
    <source>
        <dbReference type="ARBA" id="ARBA00022741"/>
    </source>
</evidence>
<dbReference type="InterPro" id="IPR051120">
    <property type="entry name" value="ABC_AA/LPS_Transport"/>
</dbReference>
<dbReference type="GO" id="GO:0015192">
    <property type="term" value="F:L-phenylalanine transmembrane transporter activity"/>
    <property type="evidence" value="ECO:0007669"/>
    <property type="project" value="TreeGrafter"/>
</dbReference>
<keyword evidence="2" id="KW-0547">Nucleotide-binding</keyword>
<dbReference type="EMBL" id="CP002364">
    <property type="protein sequence ID" value="ADW16274.1"/>
    <property type="molecule type" value="Genomic_DNA"/>
</dbReference>
<dbReference type="GO" id="GO:0016887">
    <property type="term" value="F:ATP hydrolysis activity"/>
    <property type="evidence" value="ECO:0007669"/>
    <property type="project" value="InterPro"/>
</dbReference>
<dbReference type="InterPro" id="IPR003593">
    <property type="entry name" value="AAA+_ATPase"/>
</dbReference>
<dbReference type="PANTHER" id="PTHR45772">
    <property type="entry name" value="CONSERVED COMPONENT OF ABC TRANSPORTER FOR NATURAL AMINO ACIDS-RELATED"/>
    <property type="match status" value="1"/>
</dbReference>
<dbReference type="InterPro" id="IPR017871">
    <property type="entry name" value="ABC_transporter-like_CS"/>
</dbReference>
<dbReference type="Gene3D" id="3.40.50.300">
    <property type="entry name" value="P-loop containing nucleotide triphosphate hydrolases"/>
    <property type="match status" value="1"/>
</dbReference>
<dbReference type="GO" id="GO:0005886">
    <property type="term" value="C:plasma membrane"/>
    <property type="evidence" value="ECO:0007669"/>
    <property type="project" value="TreeGrafter"/>
</dbReference>
<dbReference type="GO" id="GO:1903806">
    <property type="term" value="P:L-isoleucine import across plasma membrane"/>
    <property type="evidence" value="ECO:0007669"/>
    <property type="project" value="TreeGrafter"/>
</dbReference>
<dbReference type="GO" id="GO:1903805">
    <property type="term" value="P:L-valine import across plasma membrane"/>
    <property type="evidence" value="ECO:0007669"/>
    <property type="project" value="TreeGrafter"/>
</dbReference>
<dbReference type="GO" id="GO:0005304">
    <property type="term" value="F:L-valine transmembrane transporter activity"/>
    <property type="evidence" value="ECO:0007669"/>
    <property type="project" value="TreeGrafter"/>
</dbReference>
<reference evidence="5 6" key="1">
    <citation type="journal article" date="2011" name="Stand. Genomic Sci.">
        <title>Complete genome sequence of Desulfobulbus propionicus type strain (1pr3).</title>
        <authorList>
            <person name="Pagani I."/>
            <person name="Lapidus A."/>
            <person name="Nolan M."/>
            <person name="Lucas S."/>
            <person name="Hammon N."/>
            <person name="Deshpande S."/>
            <person name="Cheng J.F."/>
            <person name="Chertkov O."/>
            <person name="Davenport K."/>
            <person name="Tapia R."/>
            <person name="Han C."/>
            <person name="Goodwin L."/>
            <person name="Pitluck S."/>
            <person name="Liolios K."/>
            <person name="Mavromatis K."/>
            <person name="Ivanova N."/>
            <person name="Mikhailova N."/>
            <person name="Pati A."/>
            <person name="Chen A."/>
            <person name="Palaniappan K."/>
            <person name="Land M."/>
            <person name="Hauser L."/>
            <person name="Chang Y.J."/>
            <person name="Jeffries C.D."/>
            <person name="Detter J.C."/>
            <person name="Brambilla E."/>
            <person name="Kannan K.P."/>
            <person name="Djao O.D."/>
            <person name="Rohde M."/>
            <person name="Pukall R."/>
            <person name="Spring S."/>
            <person name="Goker M."/>
            <person name="Sikorski J."/>
            <person name="Woyke T."/>
            <person name="Bristow J."/>
            <person name="Eisen J.A."/>
            <person name="Markowitz V."/>
            <person name="Hugenholtz P."/>
            <person name="Kyrpides N.C."/>
            <person name="Klenk H.P."/>
        </authorList>
    </citation>
    <scope>NUCLEOTIDE SEQUENCE [LARGE SCALE GENOMIC DNA]</scope>
    <source>
        <strain evidence="6">ATCC 33891 / DSM 2032 / 1pr3</strain>
    </source>
</reference>
<dbReference type="GO" id="GO:0015188">
    <property type="term" value="F:L-isoleucine transmembrane transporter activity"/>
    <property type="evidence" value="ECO:0007669"/>
    <property type="project" value="TreeGrafter"/>
</dbReference>
<dbReference type="SUPFAM" id="SSF52540">
    <property type="entry name" value="P-loop containing nucleoside triphosphate hydrolases"/>
    <property type="match status" value="1"/>
</dbReference>
<proteinExistence type="predicted"/>
<dbReference type="SMART" id="SM00382">
    <property type="entry name" value="AAA"/>
    <property type="match status" value="1"/>
</dbReference>
<evidence type="ECO:0000313" key="5">
    <source>
        <dbReference type="EMBL" id="ADW16274.1"/>
    </source>
</evidence>
<dbReference type="FunFam" id="3.40.50.300:FF:000421">
    <property type="entry name" value="Branched-chain amino acid ABC transporter ATP-binding protein"/>
    <property type="match status" value="1"/>
</dbReference>
<keyword evidence="6" id="KW-1185">Reference proteome</keyword>
<dbReference type="KEGG" id="dpr:Despr_0080"/>
<accession>A0A7U3YIZ6</accession>
<sequence>MSGERGVNTAGREPILSLHGVHKRFGGLHAVNDVSFMVDAGSIKAVIGPNGAGKTTLFNLIAGNLPVSAGTISFRGQEIQGRKTHQIARLGMARTFQNIKLFHGMTALECVMVGRHVQSRSGFFAGMFSLPLTWKEERLIRARSMELLELMQIADLADTEATSLAFGQQRAVEMARALASEPKLLLLDEPAAGLNIYETAEVARLISAIRDMGITVLLVEHDMSLVMDISDEIVVLSFGAKLAEDTPPNIQQNAEVIKIYLGEDDAA</sequence>
<dbReference type="Pfam" id="PF00005">
    <property type="entry name" value="ABC_tran"/>
    <property type="match status" value="1"/>
</dbReference>
<evidence type="ECO:0000259" key="4">
    <source>
        <dbReference type="PROSITE" id="PS50893"/>
    </source>
</evidence>
<organism evidence="5 6">
    <name type="scientific">Desulfobulbus propionicus (strain ATCC 33891 / DSM 2032 / VKM B-1956 / 1pr3)</name>
    <dbReference type="NCBI Taxonomy" id="577650"/>
    <lineage>
        <taxon>Bacteria</taxon>
        <taxon>Pseudomonadati</taxon>
        <taxon>Thermodesulfobacteriota</taxon>
        <taxon>Desulfobulbia</taxon>
        <taxon>Desulfobulbales</taxon>
        <taxon>Desulfobulbaceae</taxon>
        <taxon>Desulfobulbus</taxon>
    </lineage>
</organism>
<dbReference type="Proteomes" id="UP000006365">
    <property type="component" value="Chromosome"/>
</dbReference>
<dbReference type="CDD" id="cd03219">
    <property type="entry name" value="ABC_Mj1267_LivG_branched"/>
    <property type="match status" value="1"/>
</dbReference>
<dbReference type="GO" id="GO:0042941">
    <property type="term" value="P:D-alanine transmembrane transport"/>
    <property type="evidence" value="ECO:0007669"/>
    <property type="project" value="TreeGrafter"/>
</dbReference>
<dbReference type="PROSITE" id="PS50893">
    <property type="entry name" value="ABC_TRANSPORTER_2"/>
    <property type="match status" value="1"/>
</dbReference>
<keyword evidence="1" id="KW-0813">Transport</keyword>
<evidence type="ECO:0000256" key="3">
    <source>
        <dbReference type="ARBA" id="ARBA00022840"/>
    </source>
</evidence>
<dbReference type="RefSeq" id="WP_015722822.1">
    <property type="nucleotide sequence ID" value="NC_014972.1"/>
</dbReference>
<gene>
    <name evidence="5" type="ordered locus">Despr_0080</name>
</gene>
<protein>
    <submittedName>
        <fullName evidence="5">Amino acid/amide ABC transporter ATP-binding protein 1, HAAT family</fullName>
    </submittedName>
</protein>
<dbReference type="PANTHER" id="PTHR45772:SF7">
    <property type="entry name" value="AMINO ACID ABC TRANSPORTER ATP-BINDING PROTEIN"/>
    <property type="match status" value="1"/>
</dbReference>
<feature type="domain" description="ABC transporter" evidence="4">
    <location>
        <begin position="16"/>
        <end position="263"/>
    </location>
</feature>
<evidence type="ECO:0000256" key="1">
    <source>
        <dbReference type="ARBA" id="ARBA00022448"/>
    </source>
</evidence>
<evidence type="ECO:0000313" key="6">
    <source>
        <dbReference type="Proteomes" id="UP000006365"/>
    </source>
</evidence>
<dbReference type="AlphaFoldDB" id="A0A7U3YIZ6"/>
<dbReference type="InterPro" id="IPR027417">
    <property type="entry name" value="P-loop_NTPase"/>
</dbReference>
<dbReference type="GO" id="GO:0015808">
    <property type="term" value="P:L-alanine transport"/>
    <property type="evidence" value="ECO:0007669"/>
    <property type="project" value="TreeGrafter"/>
</dbReference>